<reference evidence="1 2" key="1">
    <citation type="submission" date="2023-02" db="EMBL/GenBank/DDBJ databases">
        <title>Genome sequence of Lentisphaera profundi SAORIC-696.</title>
        <authorList>
            <person name="Kim e."/>
            <person name="Cho J.-C."/>
            <person name="Choi A."/>
            <person name="Kang I."/>
        </authorList>
    </citation>
    <scope>NUCLEOTIDE SEQUENCE [LARGE SCALE GENOMIC DNA]</scope>
    <source>
        <strain evidence="1 2">SAORIC-696</strain>
    </source>
</reference>
<proteinExistence type="predicted"/>
<name>A0ABY7W381_9BACT</name>
<sequence>MIIKNAITRRSFIRSASALLALPYLETFGDEKNSQIKKKMLFLGQGYGFVNKSFYPTEAGKFSKIGLSEGLQNLKEHQNDVTLLGNLVNKGVGNPHCGSLTLLTGAAYSSPRGIKNTVSCDQVAAQYLCKDTRYTSYILSTKDGGAGHGGGLSLSWDQNGKPLSGHTDSFKAYSALFASNEDTKSIMNRIEKKRSILDDLKLNVKSITKNISLNDKDKLDEYFQAIRQIELKLKKEVEWSSVAKPKPTFKYPGKAMNGETEIKLMFDLMVLALQTEQTRVSSYMMPSSILLKSMGIKLNTHSLSHYTASEERTEVAKTRDAKYMQLYSYMISKLKSTRDRQGQSIYDSSTLCFGTNLRSKHTMTGMPMFLTGGGIKNLRRGESLFLPKDTALQNVWLTLLQENGIPIKNFSTSTGSLPELLS</sequence>
<evidence type="ECO:0000313" key="1">
    <source>
        <dbReference type="EMBL" id="WDE99446.1"/>
    </source>
</evidence>
<protein>
    <submittedName>
        <fullName evidence="1">DUF1552 domain-containing protein</fullName>
    </submittedName>
</protein>
<dbReference type="EMBL" id="CP117812">
    <property type="protein sequence ID" value="WDE99446.1"/>
    <property type="molecule type" value="Genomic_DNA"/>
</dbReference>
<evidence type="ECO:0000313" key="2">
    <source>
        <dbReference type="Proteomes" id="UP001214250"/>
    </source>
</evidence>
<dbReference type="InterPro" id="IPR011447">
    <property type="entry name" value="DUF1552"/>
</dbReference>
<dbReference type="RefSeq" id="WP_274154301.1">
    <property type="nucleotide sequence ID" value="NZ_CP117812.1"/>
</dbReference>
<gene>
    <name evidence="1" type="ORF">PQO03_16535</name>
</gene>
<accession>A0ABY7W381</accession>
<dbReference type="Pfam" id="PF07586">
    <property type="entry name" value="HXXSHH"/>
    <property type="match status" value="1"/>
</dbReference>
<organism evidence="1 2">
    <name type="scientific">Lentisphaera profundi</name>
    <dbReference type="NCBI Taxonomy" id="1658616"/>
    <lineage>
        <taxon>Bacteria</taxon>
        <taxon>Pseudomonadati</taxon>
        <taxon>Lentisphaerota</taxon>
        <taxon>Lentisphaeria</taxon>
        <taxon>Lentisphaerales</taxon>
        <taxon>Lentisphaeraceae</taxon>
        <taxon>Lentisphaera</taxon>
    </lineage>
</organism>
<keyword evidence="2" id="KW-1185">Reference proteome</keyword>
<dbReference type="Proteomes" id="UP001214250">
    <property type="component" value="Chromosome 2"/>
</dbReference>